<dbReference type="PANTHER" id="PTHR34390:SF1">
    <property type="entry name" value="SUCCINATE TRANSPORTER SUBUNIT YJJB-RELATED"/>
    <property type="match status" value="1"/>
</dbReference>
<keyword evidence="4 8" id="KW-0812">Transmembrane</keyword>
<feature type="domain" description="Threonine/Serine exporter ThrE" evidence="9">
    <location>
        <begin position="13"/>
        <end position="139"/>
    </location>
</feature>
<feature type="transmembrane region" description="Helical" evidence="8">
    <location>
        <begin position="61"/>
        <end position="80"/>
    </location>
</feature>
<feature type="transmembrane region" description="Helical" evidence="8">
    <location>
        <begin position="125"/>
        <end position="145"/>
    </location>
</feature>
<evidence type="ECO:0000259" key="9">
    <source>
        <dbReference type="Pfam" id="PF12821"/>
    </source>
</evidence>
<reference evidence="10" key="2">
    <citation type="journal article" date="2021" name="Microbiol. Resour. Announc.">
        <title>Complete Genome Sequences of Three Human Oral Treponema parvum Isolates.</title>
        <authorList>
            <person name="Zeng H."/>
            <person name="Watt R.M."/>
        </authorList>
    </citation>
    <scope>NUCLEOTIDE SEQUENCE</scope>
    <source>
        <strain evidence="10">ATCC 700773</strain>
    </source>
</reference>
<keyword evidence="3" id="KW-0997">Cell inner membrane</keyword>
<comment type="subcellular location">
    <subcellularLocation>
        <location evidence="1">Cell membrane</location>
        <topology evidence="1">Multi-pass membrane protein</topology>
    </subcellularLocation>
</comment>
<dbReference type="EMBL" id="CP054257">
    <property type="protein sequence ID" value="QTQ11320.1"/>
    <property type="molecule type" value="Genomic_DNA"/>
</dbReference>
<feature type="transmembrane region" description="Helical" evidence="8">
    <location>
        <begin position="6"/>
        <end position="27"/>
    </location>
</feature>
<dbReference type="Pfam" id="PF12821">
    <property type="entry name" value="ThrE_2"/>
    <property type="match status" value="1"/>
</dbReference>
<dbReference type="InterPro" id="IPR024528">
    <property type="entry name" value="ThrE_2"/>
</dbReference>
<keyword evidence="5 8" id="KW-1133">Transmembrane helix</keyword>
<evidence type="ECO:0000256" key="6">
    <source>
        <dbReference type="ARBA" id="ARBA00023136"/>
    </source>
</evidence>
<dbReference type="AlphaFoldDB" id="A0A975EZ30"/>
<evidence type="ECO:0000256" key="3">
    <source>
        <dbReference type="ARBA" id="ARBA00022519"/>
    </source>
</evidence>
<evidence type="ECO:0000256" key="2">
    <source>
        <dbReference type="ARBA" id="ARBA00022475"/>
    </source>
</evidence>
<dbReference type="Proteomes" id="UP000671995">
    <property type="component" value="Chromosome"/>
</dbReference>
<feature type="transmembrane region" description="Helical" evidence="8">
    <location>
        <begin position="34"/>
        <end position="55"/>
    </location>
</feature>
<reference evidence="10" key="1">
    <citation type="submission" date="2020-05" db="EMBL/GenBank/DDBJ databases">
        <authorList>
            <person name="Zeng H."/>
            <person name="Chan Y.K."/>
            <person name="Watt R.M."/>
        </authorList>
    </citation>
    <scope>NUCLEOTIDE SEQUENCE</scope>
    <source>
        <strain evidence="10">ATCC 700773</strain>
    </source>
</reference>
<dbReference type="GO" id="GO:0015744">
    <property type="term" value="P:succinate transport"/>
    <property type="evidence" value="ECO:0007669"/>
    <property type="project" value="TreeGrafter"/>
</dbReference>
<dbReference type="GO" id="GO:0005886">
    <property type="term" value="C:plasma membrane"/>
    <property type="evidence" value="ECO:0007669"/>
    <property type="project" value="UniProtKB-SubCell"/>
</dbReference>
<dbReference type="InterPro" id="IPR050539">
    <property type="entry name" value="ThrE_Dicarb/AminoAcid_Exp"/>
</dbReference>
<evidence type="ECO:0000256" key="8">
    <source>
        <dbReference type="SAM" id="Phobius"/>
    </source>
</evidence>
<accession>A0A975EZ30</accession>
<evidence type="ECO:0000256" key="4">
    <source>
        <dbReference type="ARBA" id="ARBA00022692"/>
    </source>
</evidence>
<evidence type="ECO:0000256" key="7">
    <source>
        <dbReference type="ARBA" id="ARBA00034125"/>
    </source>
</evidence>
<dbReference type="PANTHER" id="PTHR34390">
    <property type="entry name" value="UPF0442 PROTEIN YJJB-RELATED"/>
    <property type="match status" value="1"/>
</dbReference>
<keyword evidence="2" id="KW-1003">Cell membrane</keyword>
<keyword evidence="6 8" id="KW-0472">Membrane</keyword>
<proteinExistence type="inferred from homology"/>
<sequence>MDIRLLTELVKAFAFSFVAVAGFSIVFNTEIKDVWWGSVFGAVGWVLYTVIAKYAGSAAGGYTAGAFTVAVFSEVAAIVLKRPATIFLVPSILPLVPGGGIYDMMFATVSGDLVKAGEAGYKTLIAAGAIALGIAVASSAARIFSKAIRSHIIRRQSQV</sequence>
<name>A0A975EZ30_9SPIR</name>
<evidence type="ECO:0000313" key="10">
    <source>
        <dbReference type="EMBL" id="QTQ11320.1"/>
    </source>
</evidence>
<comment type="similarity">
    <text evidence="7">Belongs to the ThrE exporter (TC 2.A.79) family.</text>
</comment>
<organism evidence="10 11">
    <name type="scientific">Treponema parvum</name>
    <dbReference type="NCBI Taxonomy" id="138851"/>
    <lineage>
        <taxon>Bacteria</taxon>
        <taxon>Pseudomonadati</taxon>
        <taxon>Spirochaetota</taxon>
        <taxon>Spirochaetia</taxon>
        <taxon>Spirochaetales</taxon>
        <taxon>Treponemataceae</taxon>
        <taxon>Treponema</taxon>
    </lineage>
</organism>
<feature type="transmembrane region" description="Helical" evidence="8">
    <location>
        <begin position="87"/>
        <end position="105"/>
    </location>
</feature>
<protein>
    <submittedName>
        <fullName evidence="10">Threonine/serine exporter family protein</fullName>
    </submittedName>
</protein>
<evidence type="ECO:0000313" key="11">
    <source>
        <dbReference type="Proteomes" id="UP000671995"/>
    </source>
</evidence>
<evidence type="ECO:0000256" key="1">
    <source>
        <dbReference type="ARBA" id="ARBA00004651"/>
    </source>
</evidence>
<evidence type="ECO:0000256" key="5">
    <source>
        <dbReference type="ARBA" id="ARBA00022989"/>
    </source>
</evidence>
<gene>
    <name evidence="10" type="ORF">HRI96_03390</name>
</gene>
<dbReference type="RefSeq" id="WP_210118115.1">
    <property type="nucleotide sequence ID" value="NZ_CP054257.1"/>
</dbReference>